<dbReference type="GO" id="GO:0046983">
    <property type="term" value="F:protein dimerization activity"/>
    <property type="evidence" value="ECO:0007669"/>
    <property type="project" value="InterPro"/>
</dbReference>
<reference evidence="2" key="1">
    <citation type="submission" date="2020-06" db="EMBL/GenBank/DDBJ databases">
        <authorList>
            <person name="Li T."/>
            <person name="Hu X."/>
            <person name="Zhang T."/>
            <person name="Song X."/>
            <person name="Zhang H."/>
            <person name="Dai N."/>
            <person name="Sheng W."/>
            <person name="Hou X."/>
            <person name="Wei L."/>
        </authorList>
    </citation>
    <scope>NUCLEOTIDE SEQUENCE</scope>
    <source>
        <strain evidence="2">G02</strain>
        <tissue evidence="2">Leaf</tissue>
    </source>
</reference>
<comment type="caution">
    <text evidence="2">The sequence shown here is derived from an EMBL/GenBank/DDBJ whole genome shotgun (WGS) entry which is preliminary data.</text>
</comment>
<dbReference type="SUPFAM" id="SSF53098">
    <property type="entry name" value="Ribonuclease H-like"/>
    <property type="match status" value="1"/>
</dbReference>
<dbReference type="EMBL" id="JACGWJ010000004">
    <property type="protein sequence ID" value="KAL0423721.1"/>
    <property type="molecule type" value="Genomic_DNA"/>
</dbReference>
<evidence type="ECO:0000313" key="2">
    <source>
        <dbReference type="EMBL" id="KAL0423721.1"/>
    </source>
</evidence>
<dbReference type="AlphaFoldDB" id="A0AAW2V5R6"/>
<dbReference type="InterPro" id="IPR012337">
    <property type="entry name" value="RNaseH-like_sf"/>
</dbReference>
<feature type="domain" description="HAT C-terminal dimerisation" evidence="1">
    <location>
        <begin position="78"/>
        <end position="134"/>
    </location>
</feature>
<protein>
    <submittedName>
        <fullName evidence="2">AC transposase</fullName>
    </submittedName>
</protein>
<accession>A0AAW2V5R6</accession>
<evidence type="ECO:0000259" key="1">
    <source>
        <dbReference type="Pfam" id="PF05699"/>
    </source>
</evidence>
<organism evidence="2">
    <name type="scientific">Sesamum radiatum</name>
    <name type="common">Black benniseed</name>
    <dbReference type="NCBI Taxonomy" id="300843"/>
    <lineage>
        <taxon>Eukaryota</taxon>
        <taxon>Viridiplantae</taxon>
        <taxon>Streptophyta</taxon>
        <taxon>Embryophyta</taxon>
        <taxon>Tracheophyta</taxon>
        <taxon>Spermatophyta</taxon>
        <taxon>Magnoliopsida</taxon>
        <taxon>eudicotyledons</taxon>
        <taxon>Gunneridae</taxon>
        <taxon>Pentapetalae</taxon>
        <taxon>asterids</taxon>
        <taxon>lamiids</taxon>
        <taxon>Lamiales</taxon>
        <taxon>Pedaliaceae</taxon>
        <taxon>Sesamum</taxon>
    </lineage>
</organism>
<sequence length="148" mass="16621">MDLVEVLYTRICCSTAGSYIYRVRNTLINLFVDYGGSFISSVKEPVVASDSGVEIEGALCDFDRWYDRSYVSVNKNSELDIHLDDARFPRTNRFNILDWWGTNGPRLPTLARIARHVLAVPATTVASEATFSVGVGYNESVHVCFQMQ</sequence>
<dbReference type="PANTHER" id="PTHR23272">
    <property type="entry name" value="BED FINGER-RELATED"/>
    <property type="match status" value="1"/>
</dbReference>
<proteinExistence type="predicted"/>
<reference evidence="2" key="2">
    <citation type="journal article" date="2024" name="Plant">
        <title>Genomic evolution and insights into agronomic trait innovations of Sesamum species.</title>
        <authorList>
            <person name="Miao H."/>
            <person name="Wang L."/>
            <person name="Qu L."/>
            <person name="Liu H."/>
            <person name="Sun Y."/>
            <person name="Le M."/>
            <person name="Wang Q."/>
            <person name="Wei S."/>
            <person name="Zheng Y."/>
            <person name="Lin W."/>
            <person name="Duan Y."/>
            <person name="Cao H."/>
            <person name="Xiong S."/>
            <person name="Wang X."/>
            <person name="Wei L."/>
            <person name="Li C."/>
            <person name="Ma Q."/>
            <person name="Ju M."/>
            <person name="Zhao R."/>
            <person name="Li G."/>
            <person name="Mu C."/>
            <person name="Tian Q."/>
            <person name="Mei H."/>
            <person name="Zhang T."/>
            <person name="Gao T."/>
            <person name="Zhang H."/>
        </authorList>
    </citation>
    <scope>NUCLEOTIDE SEQUENCE</scope>
    <source>
        <strain evidence="2">G02</strain>
    </source>
</reference>
<dbReference type="Pfam" id="PF05699">
    <property type="entry name" value="Dimer_Tnp_hAT"/>
    <property type="match status" value="1"/>
</dbReference>
<gene>
    <name evidence="2" type="ORF">Sradi_0906900</name>
</gene>
<name>A0AAW2V5R6_SESRA</name>
<dbReference type="InterPro" id="IPR008906">
    <property type="entry name" value="HATC_C_dom"/>
</dbReference>